<proteinExistence type="predicted"/>
<dbReference type="EMBL" id="LN728061">
    <property type="protein sequence ID" value="CEP12600.1"/>
    <property type="molecule type" value="Genomic_DNA"/>
</dbReference>
<name>A0A0B7NB66_9FUNG</name>
<evidence type="ECO:0000313" key="2">
    <source>
        <dbReference type="Proteomes" id="UP000054107"/>
    </source>
</evidence>
<dbReference type="Proteomes" id="UP000054107">
    <property type="component" value="Unassembled WGS sequence"/>
</dbReference>
<keyword evidence="2" id="KW-1185">Reference proteome</keyword>
<accession>A0A0B7NB66</accession>
<protein>
    <submittedName>
        <fullName evidence="1">Uncharacterized protein</fullName>
    </submittedName>
</protein>
<reference evidence="1 2" key="1">
    <citation type="submission" date="2014-09" db="EMBL/GenBank/DDBJ databases">
        <authorList>
            <person name="Ellenberger Sabrina"/>
        </authorList>
    </citation>
    <scope>NUCLEOTIDE SEQUENCE [LARGE SCALE GENOMIC DNA]</scope>
    <source>
        <strain evidence="1 2">CBS 412.66</strain>
    </source>
</reference>
<dbReference type="OrthoDB" id="2280884at2759"/>
<dbReference type="AlphaFoldDB" id="A0A0B7NB66"/>
<organism evidence="1 2">
    <name type="scientific">Parasitella parasitica</name>
    <dbReference type="NCBI Taxonomy" id="35722"/>
    <lineage>
        <taxon>Eukaryota</taxon>
        <taxon>Fungi</taxon>
        <taxon>Fungi incertae sedis</taxon>
        <taxon>Mucoromycota</taxon>
        <taxon>Mucoromycotina</taxon>
        <taxon>Mucoromycetes</taxon>
        <taxon>Mucorales</taxon>
        <taxon>Mucorineae</taxon>
        <taxon>Mucoraceae</taxon>
        <taxon>Parasitella</taxon>
    </lineage>
</organism>
<evidence type="ECO:0000313" key="1">
    <source>
        <dbReference type="EMBL" id="CEP12600.1"/>
    </source>
</evidence>
<gene>
    <name evidence="1" type="primary">PARPA_06571.1 scaffold 22734</name>
</gene>
<sequence length="106" mass="12142">MIQSSKRIANNIPLLVPNENETDTWKLSSAHNIKKKTHTERKYSVPIAPHMEKLELPGSYDNDNQLSRHQGDRYSMLSRQYPLPSTIPRAYVSSTNSSTPTAFYYS</sequence>